<dbReference type="EC" id="2.3.2.27" evidence="5"/>
<evidence type="ECO:0000256" key="8">
    <source>
        <dbReference type="ARBA" id="ARBA00022723"/>
    </source>
</evidence>
<dbReference type="PROSITE" id="PS50089">
    <property type="entry name" value="ZF_RING_2"/>
    <property type="match status" value="1"/>
</dbReference>
<dbReference type="GO" id="GO:0005737">
    <property type="term" value="C:cytoplasm"/>
    <property type="evidence" value="ECO:0007669"/>
    <property type="project" value="UniProtKB-SubCell"/>
</dbReference>
<keyword evidence="17" id="KW-1185">Reference proteome</keyword>
<organism evidence="16 17">
    <name type="scientific">Phrynocephalus forsythii</name>
    <dbReference type="NCBI Taxonomy" id="171643"/>
    <lineage>
        <taxon>Eukaryota</taxon>
        <taxon>Metazoa</taxon>
        <taxon>Chordata</taxon>
        <taxon>Craniata</taxon>
        <taxon>Vertebrata</taxon>
        <taxon>Euteleostomi</taxon>
        <taxon>Lepidosauria</taxon>
        <taxon>Squamata</taxon>
        <taxon>Bifurcata</taxon>
        <taxon>Unidentata</taxon>
        <taxon>Episquamata</taxon>
        <taxon>Toxicofera</taxon>
        <taxon>Iguania</taxon>
        <taxon>Acrodonta</taxon>
        <taxon>Agamidae</taxon>
        <taxon>Agaminae</taxon>
        <taxon>Phrynocephalus</taxon>
    </lineage>
</organism>
<keyword evidence="9 13" id="KW-0863">Zinc-finger</keyword>
<keyword evidence="12" id="KW-0175">Coiled coil</keyword>
<proteinExistence type="inferred from homology"/>
<gene>
    <name evidence="16" type="ORF">JRQ81_012386</name>
</gene>
<evidence type="ECO:0000256" key="11">
    <source>
        <dbReference type="ARBA" id="ARBA00022833"/>
    </source>
</evidence>
<dbReference type="PROSITE" id="PS50119">
    <property type="entry name" value="ZF_BBOX"/>
    <property type="match status" value="1"/>
</dbReference>
<evidence type="ECO:0000256" key="12">
    <source>
        <dbReference type="ARBA" id="ARBA00023054"/>
    </source>
</evidence>
<dbReference type="InterPro" id="IPR013083">
    <property type="entry name" value="Znf_RING/FYVE/PHD"/>
</dbReference>
<evidence type="ECO:0000256" key="7">
    <source>
        <dbReference type="ARBA" id="ARBA00022679"/>
    </source>
</evidence>
<evidence type="ECO:0000259" key="14">
    <source>
        <dbReference type="PROSITE" id="PS50089"/>
    </source>
</evidence>
<dbReference type="Gene3D" id="3.30.160.60">
    <property type="entry name" value="Classic Zinc Finger"/>
    <property type="match status" value="1"/>
</dbReference>
<dbReference type="Proteomes" id="UP001142489">
    <property type="component" value="Unassembled WGS sequence"/>
</dbReference>
<evidence type="ECO:0000256" key="3">
    <source>
        <dbReference type="ARBA" id="ARBA00004906"/>
    </source>
</evidence>
<dbReference type="GO" id="GO:0061630">
    <property type="term" value="F:ubiquitin protein ligase activity"/>
    <property type="evidence" value="ECO:0007669"/>
    <property type="project" value="UniProtKB-EC"/>
</dbReference>
<dbReference type="Pfam" id="PF00643">
    <property type="entry name" value="zf-B_box"/>
    <property type="match status" value="1"/>
</dbReference>
<dbReference type="InterPro" id="IPR020457">
    <property type="entry name" value="Znf_B-box_chordata"/>
</dbReference>
<comment type="pathway">
    <text evidence="3">Protein modification; protein ubiquitination.</text>
</comment>
<dbReference type="SUPFAM" id="SSF57850">
    <property type="entry name" value="RING/U-box"/>
    <property type="match status" value="1"/>
</dbReference>
<evidence type="ECO:0000256" key="6">
    <source>
        <dbReference type="ARBA" id="ARBA00022490"/>
    </source>
</evidence>
<comment type="catalytic activity">
    <reaction evidence="1">
        <text>S-ubiquitinyl-[E2 ubiquitin-conjugating enzyme]-L-cysteine + [acceptor protein]-L-lysine = [E2 ubiquitin-conjugating enzyme]-L-cysteine + N(6)-ubiquitinyl-[acceptor protein]-L-lysine.</text>
        <dbReference type="EC" id="2.3.2.27"/>
    </reaction>
</comment>
<dbReference type="Pfam" id="PF15227">
    <property type="entry name" value="zf-C3HC4_4"/>
    <property type="match status" value="1"/>
</dbReference>
<dbReference type="SUPFAM" id="SSF57845">
    <property type="entry name" value="B-box zinc-binding domain"/>
    <property type="match status" value="1"/>
</dbReference>
<dbReference type="CDD" id="cd19762">
    <property type="entry name" value="Bbox2_TRIM7-like"/>
    <property type="match status" value="1"/>
</dbReference>
<keyword evidence="6" id="KW-0963">Cytoplasm</keyword>
<dbReference type="PRINTS" id="PR01406">
    <property type="entry name" value="BBOXZNFINGER"/>
</dbReference>
<name>A0A9Q0X690_9SAUR</name>
<keyword evidence="7" id="KW-0808">Transferase</keyword>
<sequence length="405" mass="45997">MAAAFLRGFCEEALCSVCLEYFKDPVITECGHNFCRACLTQCWEGSEEKEVSCPQCRENIRRNLISNRQLANFVELTKQLRLQGESIPTEGKRGVCGKHQEPLKLFCKEDEAPICVVCDRSKEHRDHDVVPLEEAAQDYKDIIYIRLELLEQERAQFLACKAGAAEESQELLKQTKAEMEKTKEMFRELSSFLNEQEKLRLAQLGEVEKEIARKRDEYLGRLSEELSSLGGLIQEMEEKCQQPPSELVQDIRTVLQRCEEKRILPHPKAVYCELKLKFRNVCDQNNSLDAVMKYTRDALLHGSQLQQADVPAEWATENPGLLLAEDRKSVRNDGTLQDLARHPQTPGMSITLGPLFPVKGACVQAHRLSLSQGLFFPAQRSSYAAGEVNTVPPSVQFADPVVHFW</sequence>
<evidence type="ECO:0000256" key="9">
    <source>
        <dbReference type="ARBA" id="ARBA00022771"/>
    </source>
</evidence>
<comment type="caution">
    <text evidence="16">The sequence shown here is derived from an EMBL/GenBank/DDBJ whole genome shotgun (WGS) entry which is preliminary data.</text>
</comment>
<dbReference type="InterPro" id="IPR000315">
    <property type="entry name" value="Znf_B-box"/>
</dbReference>
<reference evidence="16" key="1">
    <citation type="journal article" date="2023" name="DNA Res.">
        <title>Chromosome-level genome assembly of Phrynocephalus forsythii using third-generation DNA sequencing and Hi-C analysis.</title>
        <authorList>
            <person name="Qi Y."/>
            <person name="Zhao W."/>
            <person name="Zhao Y."/>
            <person name="Niu C."/>
            <person name="Cao S."/>
            <person name="Zhang Y."/>
        </authorList>
    </citation>
    <scope>NUCLEOTIDE SEQUENCE</scope>
    <source>
        <tissue evidence="16">Muscle</tissue>
    </source>
</reference>
<dbReference type="InterPro" id="IPR050143">
    <property type="entry name" value="TRIM/RBCC"/>
</dbReference>
<dbReference type="PROSITE" id="PS00518">
    <property type="entry name" value="ZF_RING_1"/>
    <property type="match status" value="1"/>
</dbReference>
<dbReference type="SMART" id="SM00336">
    <property type="entry name" value="BBOX"/>
    <property type="match status" value="1"/>
</dbReference>
<dbReference type="EMBL" id="JAPFRF010000024">
    <property type="protein sequence ID" value="KAJ7303400.1"/>
    <property type="molecule type" value="Genomic_DNA"/>
</dbReference>
<evidence type="ECO:0000259" key="15">
    <source>
        <dbReference type="PROSITE" id="PS50119"/>
    </source>
</evidence>
<evidence type="ECO:0000256" key="4">
    <source>
        <dbReference type="ARBA" id="ARBA00008518"/>
    </source>
</evidence>
<feature type="domain" description="B box-type" evidence="15">
    <location>
        <begin position="91"/>
        <end position="132"/>
    </location>
</feature>
<evidence type="ECO:0000313" key="17">
    <source>
        <dbReference type="Proteomes" id="UP001142489"/>
    </source>
</evidence>
<dbReference type="SMART" id="SM00184">
    <property type="entry name" value="RING"/>
    <property type="match status" value="1"/>
</dbReference>
<dbReference type="PANTHER" id="PTHR24103">
    <property type="entry name" value="E3 UBIQUITIN-PROTEIN LIGASE TRIM"/>
    <property type="match status" value="1"/>
</dbReference>
<protein>
    <recommendedName>
        <fullName evidence="5">RING-type E3 ubiquitin transferase</fullName>
        <ecNumber evidence="5">2.3.2.27</ecNumber>
    </recommendedName>
</protein>
<dbReference type="AlphaFoldDB" id="A0A9Q0X690"/>
<keyword evidence="10" id="KW-0833">Ubl conjugation pathway</keyword>
<evidence type="ECO:0000256" key="2">
    <source>
        <dbReference type="ARBA" id="ARBA00004496"/>
    </source>
</evidence>
<accession>A0A9Q0X690</accession>
<keyword evidence="11" id="KW-0862">Zinc</keyword>
<comment type="subcellular location">
    <subcellularLocation>
        <location evidence="2">Cytoplasm</location>
    </subcellularLocation>
</comment>
<comment type="similarity">
    <text evidence="4">Belongs to the TRIM/RBCC family.</text>
</comment>
<dbReference type="Gene3D" id="3.30.40.10">
    <property type="entry name" value="Zinc/RING finger domain, C3HC4 (zinc finger)"/>
    <property type="match status" value="1"/>
</dbReference>
<keyword evidence="8" id="KW-0479">Metal-binding</keyword>
<dbReference type="OrthoDB" id="9049620at2759"/>
<dbReference type="GO" id="GO:0008270">
    <property type="term" value="F:zinc ion binding"/>
    <property type="evidence" value="ECO:0007669"/>
    <property type="project" value="UniProtKB-KW"/>
</dbReference>
<evidence type="ECO:0000256" key="1">
    <source>
        <dbReference type="ARBA" id="ARBA00000900"/>
    </source>
</evidence>
<evidence type="ECO:0000256" key="5">
    <source>
        <dbReference type="ARBA" id="ARBA00012483"/>
    </source>
</evidence>
<evidence type="ECO:0000313" key="16">
    <source>
        <dbReference type="EMBL" id="KAJ7303400.1"/>
    </source>
</evidence>
<dbReference type="CDD" id="cd16594">
    <property type="entry name" value="RING-HC_TRIM7-like_C-IV"/>
    <property type="match status" value="1"/>
</dbReference>
<evidence type="ECO:0000256" key="10">
    <source>
        <dbReference type="ARBA" id="ARBA00022786"/>
    </source>
</evidence>
<dbReference type="InterPro" id="IPR001841">
    <property type="entry name" value="Znf_RING"/>
</dbReference>
<evidence type="ECO:0000256" key="13">
    <source>
        <dbReference type="PROSITE-ProRule" id="PRU00024"/>
    </source>
</evidence>
<feature type="domain" description="RING-type" evidence="14">
    <location>
        <begin position="15"/>
        <end position="57"/>
    </location>
</feature>
<dbReference type="InterPro" id="IPR017907">
    <property type="entry name" value="Znf_RING_CS"/>
</dbReference>